<accession>A0ABD3A9T9</accession>
<keyword evidence="5 18" id="KW-0812">Transmembrane</keyword>
<dbReference type="GO" id="GO:0016020">
    <property type="term" value="C:membrane"/>
    <property type="evidence" value="ECO:0007669"/>
    <property type="project" value="UniProtKB-SubCell"/>
</dbReference>
<evidence type="ECO:0000256" key="6">
    <source>
        <dbReference type="ARBA" id="ARBA00022729"/>
    </source>
</evidence>
<keyword evidence="10 18" id="KW-1133">Transmembrane helix</keyword>
<evidence type="ECO:0000256" key="4">
    <source>
        <dbReference type="ARBA" id="ARBA00022679"/>
    </source>
</evidence>
<feature type="domain" description="Bulb-type lectin" evidence="21">
    <location>
        <begin position="26"/>
        <end position="171"/>
    </location>
</feature>
<dbReference type="PROSITE" id="PS50011">
    <property type="entry name" value="PROTEIN_KINASE_DOM"/>
    <property type="match status" value="1"/>
</dbReference>
<evidence type="ECO:0000256" key="18">
    <source>
        <dbReference type="SAM" id="Phobius"/>
    </source>
</evidence>
<keyword evidence="2 17" id="KW-0723">Serine/threonine-protein kinase</keyword>
<dbReference type="InterPro" id="IPR000719">
    <property type="entry name" value="Prot_kinase_dom"/>
</dbReference>
<dbReference type="EMBL" id="JBJUIK010000005">
    <property type="protein sequence ID" value="KAL3527989.1"/>
    <property type="molecule type" value="Genomic_DNA"/>
</dbReference>
<dbReference type="FunFam" id="3.30.200.20:FF:000178">
    <property type="entry name" value="serine/threonine-protein kinase PBS1-like"/>
    <property type="match status" value="1"/>
</dbReference>
<feature type="chain" id="PRO_5044891471" description="Receptor-like serine/threonine-protein kinase" evidence="19">
    <location>
        <begin position="23"/>
        <end position="790"/>
    </location>
</feature>
<evidence type="ECO:0000256" key="8">
    <source>
        <dbReference type="ARBA" id="ARBA00022777"/>
    </source>
</evidence>
<keyword evidence="4 17" id="KW-0808">Transferase</keyword>
<evidence type="ECO:0000256" key="19">
    <source>
        <dbReference type="SAM" id="SignalP"/>
    </source>
</evidence>
<dbReference type="InterPro" id="IPR024171">
    <property type="entry name" value="SRK-like_kinase"/>
</dbReference>
<evidence type="ECO:0000256" key="16">
    <source>
        <dbReference type="ARBA" id="ARBA00048679"/>
    </source>
</evidence>
<evidence type="ECO:0000256" key="9">
    <source>
        <dbReference type="ARBA" id="ARBA00022840"/>
    </source>
</evidence>
<comment type="subcellular location">
    <subcellularLocation>
        <location evidence="1">Membrane</location>
        <topology evidence="1">Single-pass membrane protein</topology>
    </subcellularLocation>
</comment>
<evidence type="ECO:0000256" key="1">
    <source>
        <dbReference type="ARBA" id="ARBA00004167"/>
    </source>
</evidence>
<dbReference type="InterPro" id="IPR011009">
    <property type="entry name" value="Kinase-like_dom_sf"/>
</dbReference>
<dbReference type="InterPro" id="IPR036426">
    <property type="entry name" value="Bulb-type_lectin_dom_sf"/>
</dbReference>
<dbReference type="EC" id="2.7.11.1" evidence="17"/>
<evidence type="ECO:0000256" key="3">
    <source>
        <dbReference type="ARBA" id="ARBA00022536"/>
    </source>
</evidence>
<evidence type="ECO:0000313" key="22">
    <source>
        <dbReference type="EMBL" id="KAL3527989.1"/>
    </source>
</evidence>
<evidence type="ECO:0000256" key="10">
    <source>
        <dbReference type="ARBA" id="ARBA00022989"/>
    </source>
</evidence>
<dbReference type="Gene3D" id="3.30.200.20">
    <property type="entry name" value="Phosphorylase Kinase, domain 1"/>
    <property type="match status" value="1"/>
</dbReference>
<evidence type="ECO:0000259" key="20">
    <source>
        <dbReference type="PROSITE" id="PS50011"/>
    </source>
</evidence>
<evidence type="ECO:0000256" key="14">
    <source>
        <dbReference type="ARBA" id="ARBA00023180"/>
    </source>
</evidence>
<feature type="signal peptide" evidence="19">
    <location>
        <begin position="1"/>
        <end position="22"/>
    </location>
</feature>
<dbReference type="InterPro" id="IPR051343">
    <property type="entry name" value="G-type_lectin_kinases/EP1-like"/>
</dbReference>
<keyword evidence="23" id="KW-1185">Reference proteome</keyword>
<comment type="catalytic activity">
    <reaction evidence="16 17">
        <text>L-seryl-[protein] + ATP = O-phospho-L-seryl-[protein] + ADP + H(+)</text>
        <dbReference type="Rhea" id="RHEA:17989"/>
        <dbReference type="Rhea" id="RHEA-COMP:9863"/>
        <dbReference type="Rhea" id="RHEA-COMP:11604"/>
        <dbReference type="ChEBI" id="CHEBI:15378"/>
        <dbReference type="ChEBI" id="CHEBI:29999"/>
        <dbReference type="ChEBI" id="CHEBI:30616"/>
        <dbReference type="ChEBI" id="CHEBI:83421"/>
        <dbReference type="ChEBI" id="CHEBI:456216"/>
        <dbReference type="EC" id="2.7.11.1"/>
    </reaction>
</comment>
<dbReference type="SMART" id="SM00108">
    <property type="entry name" value="B_lectin"/>
    <property type="match status" value="2"/>
</dbReference>
<dbReference type="PROSITE" id="PS50927">
    <property type="entry name" value="BULB_LECTIN"/>
    <property type="match status" value="1"/>
</dbReference>
<keyword evidence="13" id="KW-0675">Receptor</keyword>
<dbReference type="PANTHER" id="PTHR47976">
    <property type="entry name" value="G-TYPE LECTIN S-RECEPTOR-LIKE SERINE/THREONINE-PROTEIN KINASE SD2-5"/>
    <property type="match status" value="1"/>
</dbReference>
<dbReference type="PANTHER" id="PTHR47976:SF118">
    <property type="entry name" value="RECEPTOR-LIKE SERINE_THREONINE-PROTEIN KINASE"/>
    <property type="match status" value="1"/>
</dbReference>
<feature type="transmembrane region" description="Helical" evidence="18">
    <location>
        <begin position="448"/>
        <end position="470"/>
    </location>
</feature>
<keyword evidence="14" id="KW-0325">Glycoprotein</keyword>
<evidence type="ECO:0000256" key="5">
    <source>
        <dbReference type="ARBA" id="ARBA00022692"/>
    </source>
</evidence>
<dbReference type="Proteomes" id="UP001630127">
    <property type="component" value="Unassembled WGS sequence"/>
</dbReference>
<dbReference type="SUPFAM" id="SSF56112">
    <property type="entry name" value="Protein kinase-like (PK-like)"/>
    <property type="match status" value="1"/>
</dbReference>
<sequence length="790" mass="88519">MAYDEFFRTFLPFLVLVHVVNSEPHTNITLGSRLYPQNTSLISPSGTFGFGFYKKADGFAVGIWMIGTPEPIVTWAANRDGAPLSPEAFLELNKTGQFLIWSQPIFENLKQPATSASLLDSGNFVIYNGTEVIWESFQHPTDTILGGQVMTVGDNLVSSVSSSDQSVGRFAVAFQYDGNLVAYLNTLQAPLDAYWSTGTFGKQFENGRLILTETGRLYLNFSVEDIHKIAAASSNNNSLIKKATIYRAKLDPDGNFRLYSHIFDKNGSTTMTVMWSALQNMCEVNGFCGVNSYCSSNIAGNGVDCFCFPGFLYFDWKKKFLGCYQNFTSDSFCARKENSLSFNVTLLQHMKIGGYPYAVMPMLQAECNDSCMNDCDCFAAIYASGTCSKFTPPLINAKRNENQSEIAIVKQSYNNFLVQSSNQSSLHHPSAEEDTPARKSKWKMIPILIPPFGILALFFTVLAVFSFLLYQRRAHEYQKLVEMENLGPKKEFTLQSFSYSELEKATEGFKEEIGSCSYGKIYGGIIPGVDGKVAVKRLETSVDEGETEFAAEMTAMGRVRHKNVIQLIGFCLDGAKKLLVYELMMNNRSLEDILYNDEMRPVWKERMRIALDVARGIHYLHEGCEFCIVHCNIRPKSILLNKNWTAKISNFGSAKLLMPNQKANLAIDVERLGYSAPEWQRNASISEKVDVYSYGIVLLEIICCTSNIEHNNPSKIEAFPTRLVYDCFMAKELRKLIGDEQVDLEPLERTVKVGLCCIQNDPNQRPSMKTVILMLEGNVEPPVPPPAIFS</sequence>
<dbReference type="GO" id="GO:0004674">
    <property type="term" value="F:protein serine/threonine kinase activity"/>
    <property type="evidence" value="ECO:0007669"/>
    <property type="project" value="UniProtKB-KW"/>
</dbReference>
<gene>
    <name evidence="22" type="ORF">ACH5RR_012645</name>
</gene>
<evidence type="ECO:0000259" key="21">
    <source>
        <dbReference type="PROSITE" id="PS50927"/>
    </source>
</evidence>
<evidence type="ECO:0000256" key="2">
    <source>
        <dbReference type="ARBA" id="ARBA00022527"/>
    </source>
</evidence>
<dbReference type="SUPFAM" id="SSF51110">
    <property type="entry name" value="alpha-D-mannose-specific plant lectins"/>
    <property type="match status" value="2"/>
</dbReference>
<dbReference type="CDD" id="cd00028">
    <property type="entry name" value="B_lectin"/>
    <property type="match status" value="1"/>
</dbReference>
<dbReference type="AlphaFoldDB" id="A0ABD3A9T9"/>
<evidence type="ECO:0000256" key="12">
    <source>
        <dbReference type="ARBA" id="ARBA00023157"/>
    </source>
</evidence>
<dbReference type="GO" id="GO:0005524">
    <property type="term" value="F:ATP binding"/>
    <property type="evidence" value="ECO:0007669"/>
    <property type="project" value="UniProtKB-KW"/>
</dbReference>
<dbReference type="Pfam" id="PF01453">
    <property type="entry name" value="B_lectin"/>
    <property type="match status" value="1"/>
</dbReference>
<comment type="catalytic activity">
    <reaction evidence="15 17">
        <text>L-threonyl-[protein] + ATP = O-phospho-L-threonyl-[protein] + ADP + H(+)</text>
        <dbReference type="Rhea" id="RHEA:46608"/>
        <dbReference type="Rhea" id="RHEA-COMP:11060"/>
        <dbReference type="Rhea" id="RHEA-COMP:11605"/>
        <dbReference type="ChEBI" id="CHEBI:15378"/>
        <dbReference type="ChEBI" id="CHEBI:30013"/>
        <dbReference type="ChEBI" id="CHEBI:30616"/>
        <dbReference type="ChEBI" id="CHEBI:61977"/>
        <dbReference type="ChEBI" id="CHEBI:456216"/>
        <dbReference type="EC" id="2.7.11.1"/>
    </reaction>
</comment>
<keyword evidence="9 17" id="KW-0067">ATP-binding</keyword>
<keyword evidence="6 19" id="KW-0732">Signal</keyword>
<evidence type="ECO:0000256" key="13">
    <source>
        <dbReference type="ARBA" id="ARBA00023170"/>
    </source>
</evidence>
<organism evidence="22 23">
    <name type="scientific">Cinchona calisaya</name>
    <dbReference type="NCBI Taxonomy" id="153742"/>
    <lineage>
        <taxon>Eukaryota</taxon>
        <taxon>Viridiplantae</taxon>
        <taxon>Streptophyta</taxon>
        <taxon>Embryophyta</taxon>
        <taxon>Tracheophyta</taxon>
        <taxon>Spermatophyta</taxon>
        <taxon>Magnoliopsida</taxon>
        <taxon>eudicotyledons</taxon>
        <taxon>Gunneridae</taxon>
        <taxon>Pentapetalae</taxon>
        <taxon>asterids</taxon>
        <taxon>lamiids</taxon>
        <taxon>Gentianales</taxon>
        <taxon>Rubiaceae</taxon>
        <taxon>Cinchonoideae</taxon>
        <taxon>Cinchoneae</taxon>
        <taxon>Cinchona</taxon>
    </lineage>
</organism>
<evidence type="ECO:0000256" key="11">
    <source>
        <dbReference type="ARBA" id="ARBA00023136"/>
    </source>
</evidence>
<keyword evidence="11 18" id="KW-0472">Membrane</keyword>
<dbReference type="Gene3D" id="2.90.10.10">
    <property type="entry name" value="Bulb-type lectin domain"/>
    <property type="match status" value="2"/>
</dbReference>
<keyword evidence="12" id="KW-1015">Disulfide bond</keyword>
<proteinExistence type="inferred from homology"/>
<comment type="caution">
    <text evidence="22">The sequence shown here is derived from an EMBL/GenBank/DDBJ whole genome shotgun (WGS) entry which is preliminary data.</text>
</comment>
<dbReference type="PIRSF" id="PIRSF000641">
    <property type="entry name" value="SRK"/>
    <property type="match status" value="1"/>
</dbReference>
<dbReference type="InterPro" id="IPR001480">
    <property type="entry name" value="Bulb-type_lectin_dom"/>
</dbReference>
<protein>
    <recommendedName>
        <fullName evidence="17">Receptor-like serine/threonine-protein kinase</fullName>
        <ecNumber evidence="17">2.7.11.1</ecNumber>
    </recommendedName>
</protein>
<comment type="similarity">
    <text evidence="17">Belongs to the protein kinase superfamily. Ser/Thr protein kinase family.</text>
</comment>
<keyword evidence="8 17" id="KW-0418">Kinase</keyword>
<dbReference type="Gene3D" id="1.10.510.10">
    <property type="entry name" value="Transferase(Phosphotransferase) domain 1"/>
    <property type="match status" value="1"/>
</dbReference>
<keyword evidence="3" id="KW-0245">EGF-like domain</keyword>
<evidence type="ECO:0000313" key="23">
    <source>
        <dbReference type="Proteomes" id="UP001630127"/>
    </source>
</evidence>
<evidence type="ECO:0000256" key="17">
    <source>
        <dbReference type="PIRNR" id="PIRNR000641"/>
    </source>
</evidence>
<dbReference type="InterPro" id="IPR001245">
    <property type="entry name" value="Ser-Thr/Tyr_kinase_cat_dom"/>
</dbReference>
<keyword evidence="7 17" id="KW-0547">Nucleotide-binding</keyword>
<evidence type="ECO:0000256" key="15">
    <source>
        <dbReference type="ARBA" id="ARBA00047899"/>
    </source>
</evidence>
<feature type="domain" description="Protein kinase" evidence="20">
    <location>
        <begin position="507"/>
        <end position="783"/>
    </location>
</feature>
<name>A0ABD3A9T9_9GENT</name>
<evidence type="ECO:0000256" key="7">
    <source>
        <dbReference type="ARBA" id="ARBA00022741"/>
    </source>
</evidence>
<reference evidence="22 23" key="1">
    <citation type="submission" date="2024-11" db="EMBL/GenBank/DDBJ databases">
        <title>A near-complete genome assembly of Cinchona calisaya.</title>
        <authorList>
            <person name="Lian D.C."/>
            <person name="Zhao X.W."/>
            <person name="Wei L."/>
        </authorList>
    </citation>
    <scope>NUCLEOTIDE SEQUENCE [LARGE SCALE GENOMIC DNA]</scope>
    <source>
        <tissue evidence="22">Nenye</tissue>
    </source>
</reference>
<dbReference type="Pfam" id="PF07714">
    <property type="entry name" value="PK_Tyr_Ser-Thr"/>
    <property type="match status" value="1"/>
</dbReference>
<dbReference type="FunFam" id="2.90.10.10:FF:000026">
    <property type="entry name" value="Serine/threonine-protein kinase"/>
    <property type="match status" value="1"/>
</dbReference>